<accession>A0ABY6KGA0</accession>
<dbReference type="InterPro" id="IPR013873">
    <property type="entry name" value="Cdc37_C"/>
</dbReference>
<evidence type="ECO:0000256" key="4">
    <source>
        <dbReference type="SAM" id="Coils"/>
    </source>
</evidence>
<feature type="region of interest" description="Disordered" evidence="5">
    <location>
        <begin position="257"/>
        <end position="279"/>
    </location>
</feature>
<reference evidence="8 9" key="1">
    <citation type="submission" date="2022-01" db="EMBL/GenBank/DDBJ databases">
        <title>A chromosomal length assembly of Cordylochernes scorpioides.</title>
        <authorList>
            <person name="Zeh D."/>
            <person name="Zeh J."/>
        </authorList>
    </citation>
    <scope>NUCLEOTIDE SEQUENCE [LARGE SCALE GENOMIC DNA]</scope>
    <source>
        <strain evidence="8">IN4F17</strain>
        <tissue evidence="8">Whole Body</tissue>
    </source>
</reference>
<feature type="coiled-coil region" evidence="4">
    <location>
        <begin position="12"/>
        <end position="39"/>
    </location>
</feature>
<keyword evidence="9" id="KW-1185">Reference proteome</keyword>
<feature type="domain" description="Cdc37 Hsp90 binding" evidence="7">
    <location>
        <begin position="44"/>
        <end position="197"/>
    </location>
</feature>
<dbReference type="InterPro" id="IPR013874">
    <property type="entry name" value="Cdc37_Hsp90-bd"/>
</dbReference>
<dbReference type="Gene3D" id="6.10.140.250">
    <property type="match status" value="1"/>
</dbReference>
<comment type="subcellular location">
    <subcellularLocation>
        <location evidence="1">Cytoplasm</location>
    </subcellularLocation>
</comment>
<protein>
    <submittedName>
        <fullName evidence="8">CDC37</fullName>
    </submittedName>
</protein>
<dbReference type="EMBL" id="CP092867">
    <property type="protein sequence ID" value="UYV67492.1"/>
    <property type="molecule type" value="Genomic_DNA"/>
</dbReference>
<gene>
    <name evidence="8" type="ORF">LAZ67_5000894</name>
</gene>
<evidence type="ECO:0000256" key="5">
    <source>
        <dbReference type="SAM" id="MobiDB-lite"/>
    </source>
</evidence>
<feature type="compositionally biased region" description="Basic and acidic residues" evidence="5">
    <location>
        <begin position="270"/>
        <end position="279"/>
    </location>
</feature>
<dbReference type="Proteomes" id="UP001235939">
    <property type="component" value="Chromosome 05"/>
</dbReference>
<keyword evidence="3" id="KW-0963">Cytoplasm</keyword>
<evidence type="ECO:0000259" key="6">
    <source>
        <dbReference type="SMART" id="SM01069"/>
    </source>
</evidence>
<feature type="region of interest" description="Disordered" evidence="5">
    <location>
        <begin position="39"/>
        <end position="63"/>
    </location>
</feature>
<dbReference type="Gene3D" id="1.20.58.610">
    <property type="entry name" value="Cdc37, Hsp90 binding domain"/>
    <property type="match status" value="1"/>
</dbReference>
<dbReference type="SMART" id="SM01070">
    <property type="entry name" value="CDC37_M"/>
    <property type="match status" value="1"/>
</dbReference>
<evidence type="ECO:0000256" key="2">
    <source>
        <dbReference type="ARBA" id="ARBA00006222"/>
    </source>
</evidence>
<dbReference type="InterPro" id="IPR038189">
    <property type="entry name" value="Cdc37_Hsp90-bd_sf"/>
</dbReference>
<keyword evidence="4" id="KW-0175">Coiled coil</keyword>
<dbReference type="Pfam" id="PF08564">
    <property type="entry name" value="CDC37_C"/>
    <property type="match status" value="1"/>
</dbReference>
<feature type="compositionally biased region" description="Basic and acidic residues" evidence="5">
    <location>
        <begin position="39"/>
        <end position="53"/>
    </location>
</feature>
<organism evidence="8 9">
    <name type="scientific">Cordylochernes scorpioides</name>
    <dbReference type="NCBI Taxonomy" id="51811"/>
    <lineage>
        <taxon>Eukaryota</taxon>
        <taxon>Metazoa</taxon>
        <taxon>Ecdysozoa</taxon>
        <taxon>Arthropoda</taxon>
        <taxon>Chelicerata</taxon>
        <taxon>Arachnida</taxon>
        <taxon>Pseudoscorpiones</taxon>
        <taxon>Cheliferoidea</taxon>
        <taxon>Chernetidae</taxon>
        <taxon>Cordylochernes</taxon>
    </lineage>
</organism>
<evidence type="ECO:0000313" key="9">
    <source>
        <dbReference type="Proteomes" id="UP001235939"/>
    </source>
</evidence>
<comment type="similarity">
    <text evidence="2">Belongs to the CDC37 family.</text>
</comment>
<evidence type="ECO:0000313" key="8">
    <source>
        <dbReference type="EMBL" id="UYV67492.1"/>
    </source>
</evidence>
<evidence type="ECO:0000256" key="1">
    <source>
        <dbReference type="ARBA" id="ARBA00004496"/>
    </source>
</evidence>
<dbReference type="PANTHER" id="PTHR12800">
    <property type="entry name" value="CDC37-RELATED"/>
    <property type="match status" value="1"/>
</dbReference>
<feature type="domain" description="Cdc37 C-terminal" evidence="6">
    <location>
        <begin position="201"/>
        <end position="278"/>
    </location>
</feature>
<dbReference type="Pfam" id="PF08565">
    <property type="entry name" value="CDC37_M"/>
    <property type="match status" value="1"/>
</dbReference>
<dbReference type="PANTHER" id="PTHR12800:SF4">
    <property type="entry name" value="HSP90 CO-CHAPERONE CDC37"/>
    <property type="match status" value="1"/>
</dbReference>
<evidence type="ECO:0000259" key="7">
    <source>
        <dbReference type="SMART" id="SM01070"/>
    </source>
</evidence>
<feature type="region of interest" description="Disordered" evidence="5">
    <location>
        <begin position="189"/>
        <end position="208"/>
    </location>
</feature>
<proteinExistence type="inferred from homology"/>
<sequence>MKLKKAAGDIDMEPLKKTLQELQKEKEDLENEYQSFKKREKVINKPAPRKQEELSEEEKEERQREFVKKHEKELKEYGLLRKYEDSKRFLTEKPHLACEETANYLVVWCINLEVEGKSELMAHVAHQCICMQYVLELGKQLNVDPRACVPSFFSRIQLADQPYKDAFLEELRAFKERVKERARIRLEKAQQEVEEEERQKRLGPGGLDPLEVFDTLPETLRKCFEERDIPMLQKAIAELPEDEARYHMKRCVDSGLWIPDAQTSGTMQPQEEKPSTEES</sequence>
<dbReference type="SMART" id="SM01069">
    <property type="entry name" value="CDC37_C"/>
    <property type="match status" value="1"/>
</dbReference>
<evidence type="ECO:0000256" key="3">
    <source>
        <dbReference type="ARBA" id="ARBA00022490"/>
    </source>
</evidence>
<dbReference type="InterPro" id="IPR004918">
    <property type="entry name" value="Cdc37"/>
</dbReference>
<dbReference type="SUPFAM" id="SSF101391">
    <property type="entry name" value="Hsp90 co-chaperone CDC37"/>
    <property type="match status" value="1"/>
</dbReference>
<name>A0ABY6KGA0_9ARAC</name>